<dbReference type="Proteomes" id="UP000184330">
    <property type="component" value="Unassembled WGS sequence"/>
</dbReference>
<keyword evidence="4" id="KW-0409">Iron storage</keyword>
<keyword evidence="11" id="KW-0496">Mitochondrion</keyword>
<dbReference type="Pfam" id="PF01491">
    <property type="entry name" value="Frataxin_Cyay"/>
    <property type="match status" value="1"/>
</dbReference>
<dbReference type="InterPro" id="IPR020895">
    <property type="entry name" value="Frataxin_CS"/>
</dbReference>
<evidence type="ECO:0000313" key="16">
    <source>
        <dbReference type="Proteomes" id="UP000184330"/>
    </source>
</evidence>
<evidence type="ECO:0000256" key="13">
    <source>
        <dbReference type="SAM" id="Coils"/>
    </source>
</evidence>
<evidence type="ECO:0000256" key="4">
    <source>
        <dbReference type="ARBA" id="ARBA00022434"/>
    </source>
</evidence>
<evidence type="ECO:0000256" key="10">
    <source>
        <dbReference type="ARBA" id="ARBA00023065"/>
    </source>
</evidence>
<dbReference type="GO" id="GO:0006879">
    <property type="term" value="P:intracellular iron ion homeostasis"/>
    <property type="evidence" value="ECO:0007669"/>
    <property type="project" value="UniProtKB-KW"/>
</dbReference>
<dbReference type="FunFam" id="3.30.920.10:FF:000004">
    <property type="entry name" value="Mitochondrial chaperone Frataxin"/>
    <property type="match status" value="1"/>
</dbReference>
<dbReference type="SMART" id="SM01219">
    <property type="entry name" value="Frataxin_Cyay"/>
    <property type="match status" value="1"/>
</dbReference>
<feature type="coiled-coil region" evidence="13">
    <location>
        <begin position="105"/>
        <end position="132"/>
    </location>
</feature>
<dbReference type="PROSITE" id="PS01344">
    <property type="entry name" value="FRATAXIN_1"/>
    <property type="match status" value="1"/>
</dbReference>
<dbReference type="PANTHER" id="PTHR16821:SF2">
    <property type="entry name" value="FRATAXIN, MITOCHONDRIAL"/>
    <property type="match status" value="1"/>
</dbReference>
<dbReference type="Gene3D" id="3.30.920.10">
    <property type="entry name" value="Frataxin/CyaY"/>
    <property type="match status" value="1"/>
</dbReference>
<comment type="catalytic activity">
    <reaction evidence="12">
        <text>4 Fe(2+) + O2 + 4 H(+) = 4 Fe(3+) + 2 H2O</text>
        <dbReference type="Rhea" id="RHEA:11148"/>
        <dbReference type="ChEBI" id="CHEBI:15377"/>
        <dbReference type="ChEBI" id="CHEBI:15378"/>
        <dbReference type="ChEBI" id="CHEBI:15379"/>
        <dbReference type="ChEBI" id="CHEBI:29033"/>
        <dbReference type="ChEBI" id="CHEBI:29034"/>
        <dbReference type="EC" id="1.16.3.1"/>
    </reaction>
</comment>
<evidence type="ECO:0000256" key="6">
    <source>
        <dbReference type="ARBA" id="ARBA00022496"/>
    </source>
</evidence>
<evidence type="ECO:0000256" key="2">
    <source>
        <dbReference type="ARBA" id="ARBA00008183"/>
    </source>
</evidence>
<evidence type="ECO:0000256" key="5">
    <source>
        <dbReference type="ARBA" id="ARBA00022448"/>
    </source>
</evidence>
<dbReference type="GO" id="GO:0006826">
    <property type="term" value="P:iron ion transport"/>
    <property type="evidence" value="ECO:0007669"/>
    <property type="project" value="UniProtKB-KW"/>
</dbReference>
<sequence length="224" mass="24457">MSSRTASKLALRAIRQILPSSSSTRLSQVATKRLLSTKAIPGPRVSIVRVQATNSINSAVHARSFHASRPNNKGLSPESEEPPAKGETEGENVAAAAEISAEKYHELADDYMNALLEKLEALQEETEAVDVEYSAGVLTLTFPPNGTYVINKQPPNKQIWLSSPITGPKRYDYVMLSEGQDSKEGTGQSEWMYLRDGSTLTELLQTEVGVDMSNLYAPIPHRGD</sequence>
<keyword evidence="9" id="KW-0408">Iron</keyword>
<evidence type="ECO:0000256" key="7">
    <source>
        <dbReference type="ARBA" id="ARBA00022946"/>
    </source>
</evidence>
<evidence type="ECO:0000256" key="3">
    <source>
        <dbReference type="ARBA" id="ARBA00013107"/>
    </source>
</evidence>
<comment type="subcellular location">
    <subcellularLocation>
        <location evidence="1">Mitochondrion</location>
    </subcellularLocation>
</comment>
<dbReference type="GO" id="GO:0005739">
    <property type="term" value="C:mitochondrion"/>
    <property type="evidence" value="ECO:0007669"/>
    <property type="project" value="UniProtKB-SubCell"/>
</dbReference>
<comment type="similarity">
    <text evidence="2">Belongs to the frataxin family.</text>
</comment>
<dbReference type="OrthoDB" id="1897642at2759"/>
<keyword evidence="8" id="KW-0560">Oxidoreductase</keyword>
<keyword evidence="5" id="KW-0813">Transport</keyword>
<dbReference type="NCBIfam" id="TIGR03422">
    <property type="entry name" value="mito_frataxin"/>
    <property type="match status" value="1"/>
</dbReference>
<evidence type="ECO:0000256" key="12">
    <source>
        <dbReference type="ARBA" id="ARBA00047990"/>
    </source>
</evidence>
<dbReference type="GO" id="GO:0004322">
    <property type="term" value="F:ferroxidase activity"/>
    <property type="evidence" value="ECO:0007669"/>
    <property type="project" value="UniProtKB-EC"/>
</dbReference>
<proteinExistence type="inferred from homology"/>
<dbReference type="EC" id="1.16.3.1" evidence="3"/>
<keyword evidence="6" id="KW-0410">Iron transport</keyword>
<reference evidence="15 16" key="1">
    <citation type="submission" date="2016-03" db="EMBL/GenBank/DDBJ databases">
        <authorList>
            <person name="Ploux O."/>
        </authorList>
    </citation>
    <scope>NUCLEOTIDE SEQUENCE [LARGE SCALE GENOMIC DNA]</scope>
    <source>
        <strain evidence="15 16">UAMH 11012</strain>
    </source>
</reference>
<dbReference type="STRING" id="576137.A0A1L7WI97"/>
<dbReference type="InterPro" id="IPR017789">
    <property type="entry name" value="Frataxin"/>
</dbReference>
<dbReference type="InterPro" id="IPR002908">
    <property type="entry name" value="Frataxin/CyaY"/>
</dbReference>
<dbReference type="PANTHER" id="PTHR16821">
    <property type="entry name" value="FRATAXIN"/>
    <property type="match status" value="1"/>
</dbReference>
<evidence type="ECO:0000256" key="8">
    <source>
        <dbReference type="ARBA" id="ARBA00023002"/>
    </source>
</evidence>
<dbReference type="GO" id="GO:0051537">
    <property type="term" value="F:2 iron, 2 sulfur cluster binding"/>
    <property type="evidence" value="ECO:0007669"/>
    <property type="project" value="TreeGrafter"/>
</dbReference>
<feature type="region of interest" description="Disordered" evidence="14">
    <location>
        <begin position="64"/>
        <end position="91"/>
    </location>
</feature>
<dbReference type="InterPro" id="IPR036524">
    <property type="entry name" value="Frataxin/CyaY_sf"/>
</dbReference>
<gene>
    <name evidence="15" type="ORF">PAC_02376</name>
</gene>
<dbReference type="GO" id="GO:0016226">
    <property type="term" value="P:iron-sulfur cluster assembly"/>
    <property type="evidence" value="ECO:0007669"/>
    <property type="project" value="InterPro"/>
</dbReference>
<dbReference type="GO" id="GO:0034986">
    <property type="term" value="F:iron chaperone activity"/>
    <property type="evidence" value="ECO:0007669"/>
    <property type="project" value="TreeGrafter"/>
</dbReference>
<dbReference type="PROSITE" id="PS50810">
    <property type="entry name" value="FRATAXIN_2"/>
    <property type="match status" value="1"/>
</dbReference>
<protein>
    <recommendedName>
        <fullName evidence="3">ferroxidase</fullName>
        <ecNumber evidence="3">1.16.3.1</ecNumber>
    </recommendedName>
</protein>
<name>A0A1L7WI97_9HELO</name>
<keyword evidence="10" id="KW-0406">Ion transport</keyword>
<dbReference type="GO" id="GO:0008198">
    <property type="term" value="F:ferrous iron binding"/>
    <property type="evidence" value="ECO:0007669"/>
    <property type="project" value="TreeGrafter"/>
</dbReference>
<dbReference type="AlphaFoldDB" id="A0A1L7WI97"/>
<organism evidence="15 16">
    <name type="scientific">Phialocephala subalpina</name>
    <dbReference type="NCBI Taxonomy" id="576137"/>
    <lineage>
        <taxon>Eukaryota</taxon>
        <taxon>Fungi</taxon>
        <taxon>Dikarya</taxon>
        <taxon>Ascomycota</taxon>
        <taxon>Pezizomycotina</taxon>
        <taxon>Leotiomycetes</taxon>
        <taxon>Helotiales</taxon>
        <taxon>Mollisiaceae</taxon>
        <taxon>Phialocephala</taxon>
        <taxon>Phialocephala fortinii species complex</taxon>
    </lineage>
</organism>
<dbReference type="GO" id="GO:0008199">
    <property type="term" value="F:ferric iron binding"/>
    <property type="evidence" value="ECO:0007669"/>
    <property type="project" value="InterPro"/>
</dbReference>
<evidence type="ECO:0000256" key="11">
    <source>
        <dbReference type="ARBA" id="ARBA00023128"/>
    </source>
</evidence>
<evidence type="ECO:0000256" key="1">
    <source>
        <dbReference type="ARBA" id="ARBA00004173"/>
    </source>
</evidence>
<evidence type="ECO:0000313" key="15">
    <source>
        <dbReference type="EMBL" id="CZR52499.1"/>
    </source>
</evidence>
<keyword evidence="7" id="KW-0809">Transit peptide</keyword>
<accession>A0A1L7WI97</accession>
<dbReference type="EMBL" id="FJOG01000003">
    <property type="protein sequence ID" value="CZR52499.1"/>
    <property type="molecule type" value="Genomic_DNA"/>
</dbReference>
<keyword evidence="13" id="KW-0175">Coiled coil</keyword>
<dbReference type="SUPFAM" id="SSF55387">
    <property type="entry name" value="Frataxin/Nqo15-like"/>
    <property type="match status" value="1"/>
</dbReference>
<evidence type="ECO:0000256" key="9">
    <source>
        <dbReference type="ARBA" id="ARBA00023004"/>
    </source>
</evidence>
<evidence type="ECO:0000256" key="14">
    <source>
        <dbReference type="SAM" id="MobiDB-lite"/>
    </source>
</evidence>
<keyword evidence="16" id="KW-1185">Reference proteome</keyword>
<dbReference type="NCBIfam" id="TIGR03421">
    <property type="entry name" value="FeS_CyaY"/>
    <property type="match status" value="1"/>
</dbReference>